<feature type="signal peptide" evidence="7">
    <location>
        <begin position="1"/>
        <end position="21"/>
    </location>
</feature>
<evidence type="ECO:0000256" key="6">
    <source>
        <dbReference type="SAM" id="Phobius"/>
    </source>
</evidence>
<evidence type="ECO:0000313" key="12">
    <source>
        <dbReference type="Proteomes" id="UP000663832"/>
    </source>
</evidence>
<dbReference type="PANTHER" id="PTHR13064">
    <property type="entry name" value="TRANSMEMBRANE PROTEIN 9 FAMILY MEMBER"/>
    <property type="match status" value="1"/>
</dbReference>
<sequence>MLNRLIILVLFFSSVCLVTYGGDEFEDYRCRCICPSFTVLQDPSMNETHRRVYIDVVAPDNCTCERVVFHTITASSSFQQRFCPRCVCNYEVRNTTTMKVVVIIIMVAISLLFIYMSFLLCLDPLMNQNKKPTTATTTTSNTTRPQRHYERQVNDELHLDNPTQECIFSEPAPASGLTRNTDRSSTVLNLVTHEQSKWRKNVQQQRQSVYNKHELLN</sequence>
<evidence type="ECO:0000256" key="1">
    <source>
        <dbReference type="ARBA" id="ARBA00004370"/>
    </source>
</evidence>
<evidence type="ECO:0000256" key="4">
    <source>
        <dbReference type="ARBA" id="ARBA00022989"/>
    </source>
</evidence>
<dbReference type="OrthoDB" id="10059035at2759"/>
<evidence type="ECO:0000256" key="3">
    <source>
        <dbReference type="ARBA" id="ARBA00022692"/>
    </source>
</evidence>
<gene>
    <name evidence="8" type="ORF">BJG266_LOCUS10939</name>
    <name evidence="10" type="ORF">BJG266_LOCUS40788</name>
    <name evidence="9" type="ORF">QVE165_LOCUS34129</name>
    <name evidence="11" type="ORF">QVE165_LOCUS57664</name>
</gene>
<dbReference type="PANTHER" id="PTHR13064:SF6">
    <property type="entry name" value="TRANSMEMBRANE PROTEIN 9"/>
    <property type="match status" value="1"/>
</dbReference>
<evidence type="ECO:0000256" key="5">
    <source>
        <dbReference type="ARBA" id="ARBA00023136"/>
    </source>
</evidence>
<dbReference type="EMBL" id="CAJNOI010002093">
    <property type="protein sequence ID" value="CAF1457426.1"/>
    <property type="molecule type" value="Genomic_DNA"/>
</dbReference>
<reference evidence="9" key="1">
    <citation type="submission" date="2021-02" db="EMBL/GenBank/DDBJ databases">
        <authorList>
            <person name="Nowell W R."/>
        </authorList>
    </citation>
    <scope>NUCLEOTIDE SEQUENCE</scope>
</reference>
<comment type="caution">
    <text evidence="9">The sequence shown here is derived from an EMBL/GenBank/DDBJ whole genome shotgun (WGS) entry which is preliminary data.</text>
</comment>
<comment type="subcellular location">
    <subcellularLocation>
        <location evidence="1">Membrane</location>
    </subcellularLocation>
</comment>
<evidence type="ECO:0000313" key="8">
    <source>
        <dbReference type="EMBL" id="CAF0909844.1"/>
    </source>
</evidence>
<name>A0A815HKS7_9BILA</name>
<organism evidence="9 12">
    <name type="scientific">Adineta steineri</name>
    <dbReference type="NCBI Taxonomy" id="433720"/>
    <lineage>
        <taxon>Eukaryota</taxon>
        <taxon>Metazoa</taxon>
        <taxon>Spiralia</taxon>
        <taxon>Gnathifera</taxon>
        <taxon>Rotifera</taxon>
        <taxon>Eurotatoria</taxon>
        <taxon>Bdelloidea</taxon>
        <taxon>Adinetida</taxon>
        <taxon>Adinetidae</taxon>
        <taxon>Adineta</taxon>
    </lineage>
</organism>
<dbReference type="Proteomes" id="UP000663832">
    <property type="component" value="Unassembled WGS sequence"/>
</dbReference>
<evidence type="ECO:0000313" key="11">
    <source>
        <dbReference type="EMBL" id="CAF1632254.1"/>
    </source>
</evidence>
<dbReference type="GO" id="GO:0005765">
    <property type="term" value="C:lysosomal membrane"/>
    <property type="evidence" value="ECO:0007669"/>
    <property type="project" value="InterPro"/>
</dbReference>
<proteinExistence type="inferred from homology"/>
<feature type="chain" id="PRO_5036227704" description="Transmembrane protein 9" evidence="7">
    <location>
        <begin position="22"/>
        <end position="217"/>
    </location>
</feature>
<feature type="transmembrane region" description="Helical" evidence="6">
    <location>
        <begin position="100"/>
        <end position="122"/>
    </location>
</feature>
<dbReference type="Proteomes" id="UP000663877">
    <property type="component" value="Unassembled WGS sequence"/>
</dbReference>
<evidence type="ECO:0000256" key="2">
    <source>
        <dbReference type="ARBA" id="ARBA00007264"/>
    </source>
</evidence>
<keyword evidence="5 6" id="KW-0472">Membrane</keyword>
<comment type="similarity">
    <text evidence="2">Belongs to the TMEM9 family.</text>
</comment>
<keyword evidence="12" id="KW-1185">Reference proteome</keyword>
<dbReference type="Pfam" id="PF05434">
    <property type="entry name" value="Tmemb_9"/>
    <property type="match status" value="1"/>
</dbReference>
<evidence type="ECO:0000256" key="7">
    <source>
        <dbReference type="SAM" id="SignalP"/>
    </source>
</evidence>
<dbReference type="EMBL" id="CAJNOI010000039">
    <property type="protein sequence ID" value="CAF0909844.1"/>
    <property type="molecule type" value="Genomic_DNA"/>
</dbReference>
<protein>
    <recommendedName>
        <fullName evidence="13">Transmembrane protein 9</fullName>
    </recommendedName>
</protein>
<accession>A0A815HKS7</accession>
<keyword evidence="7" id="KW-0732">Signal</keyword>
<dbReference type="EMBL" id="CAJNOM010000319">
    <property type="protein sequence ID" value="CAF1353541.1"/>
    <property type="molecule type" value="Genomic_DNA"/>
</dbReference>
<keyword evidence="3 6" id="KW-0812">Transmembrane</keyword>
<evidence type="ECO:0008006" key="13">
    <source>
        <dbReference type="Google" id="ProtNLM"/>
    </source>
</evidence>
<dbReference type="InterPro" id="IPR008853">
    <property type="entry name" value="TMEM9/TMEM9B"/>
</dbReference>
<dbReference type="EMBL" id="CAJNOM010002417">
    <property type="protein sequence ID" value="CAF1632254.1"/>
    <property type="molecule type" value="Genomic_DNA"/>
</dbReference>
<evidence type="ECO:0000313" key="9">
    <source>
        <dbReference type="EMBL" id="CAF1353541.1"/>
    </source>
</evidence>
<evidence type="ECO:0000313" key="10">
    <source>
        <dbReference type="EMBL" id="CAF1457426.1"/>
    </source>
</evidence>
<dbReference type="AlphaFoldDB" id="A0A815HKS7"/>
<keyword evidence="4 6" id="KW-1133">Transmembrane helix</keyword>